<proteinExistence type="predicted"/>
<feature type="compositionally biased region" description="Low complexity" evidence="1">
    <location>
        <begin position="43"/>
        <end position="53"/>
    </location>
</feature>
<name>A0A4C1YUG4_EUMVA</name>
<keyword evidence="3" id="KW-1185">Reference proteome</keyword>
<sequence>MSERNSLGRRAKPAAVSPIAALRAAAHYVHLLQPLPSRRRRQPFSPSAAAAPPHAMYRLPPPRGRNAFS</sequence>
<dbReference type="Proteomes" id="UP000299102">
    <property type="component" value="Unassembled WGS sequence"/>
</dbReference>
<organism evidence="2 3">
    <name type="scientific">Eumeta variegata</name>
    <name type="common">Bagworm moth</name>
    <name type="synonym">Eumeta japonica</name>
    <dbReference type="NCBI Taxonomy" id="151549"/>
    <lineage>
        <taxon>Eukaryota</taxon>
        <taxon>Metazoa</taxon>
        <taxon>Ecdysozoa</taxon>
        <taxon>Arthropoda</taxon>
        <taxon>Hexapoda</taxon>
        <taxon>Insecta</taxon>
        <taxon>Pterygota</taxon>
        <taxon>Neoptera</taxon>
        <taxon>Endopterygota</taxon>
        <taxon>Lepidoptera</taxon>
        <taxon>Glossata</taxon>
        <taxon>Ditrysia</taxon>
        <taxon>Tineoidea</taxon>
        <taxon>Psychidae</taxon>
        <taxon>Oiketicinae</taxon>
        <taxon>Eumeta</taxon>
    </lineage>
</organism>
<reference evidence="2 3" key="1">
    <citation type="journal article" date="2019" name="Commun. Biol.">
        <title>The bagworm genome reveals a unique fibroin gene that provides high tensile strength.</title>
        <authorList>
            <person name="Kono N."/>
            <person name="Nakamura H."/>
            <person name="Ohtoshi R."/>
            <person name="Tomita M."/>
            <person name="Numata K."/>
            <person name="Arakawa K."/>
        </authorList>
    </citation>
    <scope>NUCLEOTIDE SEQUENCE [LARGE SCALE GENOMIC DNA]</scope>
</reference>
<gene>
    <name evidence="2" type="ORF">EVAR_63343_1</name>
</gene>
<protein>
    <submittedName>
        <fullName evidence="2">Uncharacterized protein</fullName>
    </submittedName>
</protein>
<evidence type="ECO:0000256" key="1">
    <source>
        <dbReference type="SAM" id="MobiDB-lite"/>
    </source>
</evidence>
<dbReference type="EMBL" id="BGZK01001437">
    <property type="protein sequence ID" value="GBP79906.1"/>
    <property type="molecule type" value="Genomic_DNA"/>
</dbReference>
<evidence type="ECO:0000313" key="3">
    <source>
        <dbReference type="Proteomes" id="UP000299102"/>
    </source>
</evidence>
<evidence type="ECO:0000313" key="2">
    <source>
        <dbReference type="EMBL" id="GBP79906.1"/>
    </source>
</evidence>
<comment type="caution">
    <text evidence="2">The sequence shown here is derived from an EMBL/GenBank/DDBJ whole genome shotgun (WGS) entry which is preliminary data.</text>
</comment>
<feature type="region of interest" description="Disordered" evidence="1">
    <location>
        <begin position="33"/>
        <end position="69"/>
    </location>
</feature>
<accession>A0A4C1YUG4</accession>
<dbReference type="AlphaFoldDB" id="A0A4C1YUG4"/>